<evidence type="ECO:0000313" key="1">
    <source>
        <dbReference type="EMBL" id="QBZ61189.1"/>
    </source>
</evidence>
<dbReference type="Proteomes" id="UP000294847">
    <property type="component" value="Chromosome 4"/>
</dbReference>
<proteinExistence type="predicted"/>
<accession>A0A4P7NGV2</accession>
<reference evidence="1 2" key="1">
    <citation type="journal article" date="2019" name="Mol. Biol. Evol.">
        <title>Blast fungal genomes show frequent chromosomal changes, gene gains and losses, and effector gene turnover.</title>
        <authorList>
            <person name="Gomez Luciano L.B."/>
            <person name="Jason Tsai I."/>
            <person name="Chuma I."/>
            <person name="Tosa Y."/>
            <person name="Chen Y.H."/>
            <person name="Li J.Y."/>
            <person name="Li M.Y."/>
            <person name="Jade Lu M.Y."/>
            <person name="Nakayashiki H."/>
            <person name="Li W.H."/>
        </authorList>
    </citation>
    <scope>NUCLEOTIDE SEQUENCE [LARGE SCALE GENOMIC DNA]</scope>
    <source>
        <strain evidence="1">MZ5-1-6</strain>
    </source>
</reference>
<name>A0A4P7NGV2_PYROR</name>
<protein>
    <submittedName>
        <fullName evidence="1">Uncharacterized protein</fullName>
    </submittedName>
</protein>
<gene>
    <name evidence="1" type="ORF">PoMZ_08137</name>
</gene>
<organism evidence="1 2">
    <name type="scientific">Pyricularia oryzae</name>
    <name type="common">Rice blast fungus</name>
    <name type="synonym">Magnaporthe oryzae</name>
    <dbReference type="NCBI Taxonomy" id="318829"/>
    <lineage>
        <taxon>Eukaryota</taxon>
        <taxon>Fungi</taxon>
        <taxon>Dikarya</taxon>
        <taxon>Ascomycota</taxon>
        <taxon>Pezizomycotina</taxon>
        <taxon>Sordariomycetes</taxon>
        <taxon>Sordariomycetidae</taxon>
        <taxon>Magnaporthales</taxon>
        <taxon>Pyriculariaceae</taxon>
        <taxon>Pyricularia</taxon>
    </lineage>
</organism>
<dbReference type="AlphaFoldDB" id="A0A4P7NGV2"/>
<sequence length="84" mass="9483">MDTYPPAWAGVYGYARYACRQECKCLLSGIVQGAKKNSICGYAKRPWSEKRGLSGPTRDRMPTTYARQVLDGKSELLGFRQMGW</sequence>
<evidence type="ECO:0000313" key="2">
    <source>
        <dbReference type="Proteomes" id="UP000294847"/>
    </source>
</evidence>
<dbReference type="EMBL" id="CP034207">
    <property type="protein sequence ID" value="QBZ61189.1"/>
    <property type="molecule type" value="Genomic_DNA"/>
</dbReference>